<reference evidence="1 2" key="1">
    <citation type="journal article" date="2013" name="PLoS ONE">
        <title>The first genomic and proteomic characterization of a deep-sea sulfate reducer: insights into the piezophilic lifestyle of Desulfovibrio piezophilus.</title>
        <authorList>
            <person name="Pradel N."/>
            <person name="Ji B."/>
            <person name="Gimenez G."/>
            <person name="Talla E."/>
            <person name="Lenoble P."/>
            <person name="Garel M."/>
            <person name="Tamburini C."/>
            <person name="Fourquet P."/>
            <person name="Lebrun R."/>
            <person name="Bertin P."/>
            <person name="Denis Y."/>
            <person name="Pophillat M."/>
            <person name="Barbe V."/>
            <person name="Ollivier B."/>
            <person name="Dolla A."/>
        </authorList>
    </citation>
    <scope>NUCLEOTIDE SEQUENCE [LARGE SCALE GENOMIC DNA]</scope>
    <source>
        <strain evidence="2">DSM 10523 / SB164P1</strain>
    </source>
</reference>
<dbReference type="KEGG" id="dpi:BN4_10634"/>
<dbReference type="EMBL" id="FO203427">
    <property type="protein sequence ID" value="CCH47871.1"/>
    <property type="molecule type" value="Genomic_DNA"/>
</dbReference>
<reference evidence="2" key="2">
    <citation type="journal article" date="2013" name="Stand. Genomic Sci.">
        <title>Complete genome sequence of Desulfocapsa sulfexigens, a marine deltaproteobacterium specialized in disproportionating inorganic sulfur compounds.</title>
        <authorList>
            <person name="Finster K.W."/>
            <person name="Kjeldsen K.U."/>
            <person name="Kube M."/>
            <person name="Reinhardt R."/>
            <person name="Mussmann M."/>
            <person name="Amann R."/>
            <person name="Schreiber L."/>
        </authorList>
    </citation>
    <scope>NUCLEOTIDE SEQUENCE [LARGE SCALE GENOMIC DNA]</scope>
    <source>
        <strain evidence="2">DSM 10523 / SB164P1</strain>
    </source>
</reference>
<dbReference type="PATRIC" id="fig|879567.3.peg.654"/>
<gene>
    <name evidence="1" type="ordered locus">BN4_10634</name>
</gene>
<dbReference type="RefSeq" id="WP_015413925.1">
    <property type="nucleotide sequence ID" value="NC_020409.1"/>
</dbReference>
<name>M1WJG8_PSEP2</name>
<proteinExistence type="predicted"/>
<sequence>MHPELQNFDYQLRTIVRAVESGAVLPVGNRRLFMPEPGQFANLIQLPNGESRYVPLQDMTMSSFFDELDNLPEASLFTVVDRSLTFLVATADPDELDDIAQDTRLPEGGTP</sequence>
<dbReference type="AlphaFoldDB" id="M1WJG8"/>
<accession>M1WJG8</accession>
<dbReference type="BioCyc" id="DPIE1322246:BN4_RS03245-MONOMER"/>
<organism evidence="1 2">
    <name type="scientific">Pseudodesulfovibrio piezophilus (strain DSM 21447 / JCM 15486 / C1TLV30)</name>
    <name type="common">Desulfovibrio piezophilus</name>
    <dbReference type="NCBI Taxonomy" id="1322246"/>
    <lineage>
        <taxon>Bacteria</taxon>
        <taxon>Pseudomonadati</taxon>
        <taxon>Thermodesulfobacteriota</taxon>
        <taxon>Desulfovibrionia</taxon>
        <taxon>Desulfovibrionales</taxon>
        <taxon>Desulfovibrionaceae</taxon>
    </lineage>
</organism>
<protein>
    <submittedName>
        <fullName evidence="1">Uncharacterized protein</fullName>
    </submittedName>
</protein>
<dbReference type="Proteomes" id="UP000011724">
    <property type="component" value="Chromosome"/>
</dbReference>
<dbReference type="HOGENOM" id="CLU_2154300_0_0_7"/>
<dbReference type="STRING" id="1322246.BN4_10634"/>
<keyword evidence="2" id="KW-1185">Reference proteome</keyword>
<evidence type="ECO:0000313" key="1">
    <source>
        <dbReference type="EMBL" id="CCH47871.1"/>
    </source>
</evidence>
<evidence type="ECO:0000313" key="2">
    <source>
        <dbReference type="Proteomes" id="UP000011724"/>
    </source>
</evidence>